<feature type="compositionally biased region" description="Polar residues" evidence="1">
    <location>
        <begin position="1"/>
        <end position="11"/>
    </location>
</feature>
<evidence type="ECO:0000313" key="2">
    <source>
        <dbReference type="EMBL" id="CAL1361452.1"/>
    </source>
</evidence>
<feature type="compositionally biased region" description="Basic and acidic residues" evidence="1">
    <location>
        <begin position="30"/>
        <end position="40"/>
    </location>
</feature>
<accession>A0AAV2CY25</accession>
<sequence>MARGESSSNMEHSPPSHLRQGHRKKKNKFGPKEVVVEEPHPPSLSLHLPRVNHQDNEANIGGGIEHITHYYLDNVPEKFKTKLLWVQGLPLSESTCLNWILFTQLRIEDAI</sequence>
<reference evidence="2 3" key="1">
    <citation type="submission" date="2024-04" db="EMBL/GenBank/DDBJ databases">
        <authorList>
            <person name="Fracassetti M."/>
        </authorList>
    </citation>
    <scope>NUCLEOTIDE SEQUENCE [LARGE SCALE GENOMIC DNA]</scope>
</reference>
<feature type="region of interest" description="Disordered" evidence="1">
    <location>
        <begin position="1"/>
        <end position="48"/>
    </location>
</feature>
<feature type="compositionally biased region" description="Basic residues" evidence="1">
    <location>
        <begin position="19"/>
        <end position="29"/>
    </location>
</feature>
<name>A0AAV2CY25_9ROSI</name>
<protein>
    <submittedName>
        <fullName evidence="2">Uncharacterized protein</fullName>
    </submittedName>
</protein>
<evidence type="ECO:0000313" key="3">
    <source>
        <dbReference type="Proteomes" id="UP001497516"/>
    </source>
</evidence>
<dbReference type="EMBL" id="OZ034814">
    <property type="protein sequence ID" value="CAL1361452.1"/>
    <property type="molecule type" value="Genomic_DNA"/>
</dbReference>
<organism evidence="2 3">
    <name type="scientific">Linum trigynum</name>
    <dbReference type="NCBI Taxonomy" id="586398"/>
    <lineage>
        <taxon>Eukaryota</taxon>
        <taxon>Viridiplantae</taxon>
        <taxon>Streptophyta</taxon>
        <taxon>Embryophyta</taxon>
        <taxon>Tracheophyta</taxon>
        <taxon>Spermatophyta</taxon>
        <taxon>Magnoliopsida</taxon>
        <taxon>eudicotyledons</taxon>
        <taxon>Gunneridae</taxon>
        <taxon>Pentapetalae</taxon>
        <taxon>rosids</taxon>
        <taxon>fabids</taxon>
        <taxon>Malpighiales</taxon>
        <taxon>Linaceae</taxon>
        <taxon>Linum</taxon>
    </lineage>
</organism>
<proteinExistence type="predicted"/>
<dbReference type="Proteomes" id="UP001497516">
    <property type="component" value="Chromosome 10"/>
</dbReference>
<keyword evidence="3" id="KW-1185">Reference proteome</keyword>
<dbReference type="AlphaFoldDB" id="A0AAV2CY25"/>
<evidence type="ECO:0000256" key="1">
    <source>
        <dbReference type="SAM" id="MobiDB-lite"/>
    </source>
</evidence>
<gene>
    <name evidence="2" type="ORF">LTRI10_LOCUS8827</name>
</gene>